<dbReference type="OrthoDB" id="9809583at2"/>
<dbReference type="Pfam" id="PF00722">
    <property type="entry name" value="Glyco_hydro_16"/>
    <property type="match status" value="1"/>
</dbReference>
<dbReference type="PROSITE" id="PS51762">
    <property type="entry name" value="GH16_2"/>
    <property type="match status" value="1"/>
</dbReference>
<dbReference type="RefSeq" id="WP_136734184.1">
    <property type="nucleotide sequence ID" value="NZ_SWDB01000003.1"/>
</dbReference>
<keyword evidence="3" id="KW-0378">Hydrolase</keyword>
<comment type="caution">
    <text evidence="3">The sequence shown here is derived from an EMBL/GenBank/DDBJ whole genome shotgun (WGS) entry which is preliminary data.</text>
</comment>
<dbReference type="SUPFAM" id="SSF49899">
    <property type="entry name" value="Concanavalin A-like lectins/glucanases"/>
    <property type="match status" value="1"/>
</dbReference>
<evidence type="ECO:0000259" key="2">
    <source>
        <dbReference type="PROSITE" id="PS51762"/>
    </source>
</evidence>
<organism evidence="3 4">
    <name type="scientific">Thalassotalea mangrovi</name>
    <dbReference type="NCBI Taxonomy" id="2572245"/>
    <lineage>
        <taxon>Bacteria</taxon>
        <taxon>Pseudomonadati</taxon>
        <taxon>Pseudomonadota</taxon>
        <taxon>Gammaproteobacteria</taxon>
        <taxon>Alteromonadales</taxon>
        <taxon>Colwelliaceae</taxon>
        <taxon>Thalassotalea</taxon>
    </lineage>
</organism>
<comment type="similarity">
    <text evidence="1">Belongs to the glycosyl hydrolase 16 family.</text>
</comment>
<evidence type="ECO:0000313" key="4">
    <source>
        <dbReference type="Proteomes" id="UP000307999"/>
    </source>
</evidence>
<reference evidence="3 4" key="1">
    <citation type="submission" date="2019-04" db="EMBL/GenBank/DDBJ databases">
        <title>Thalassotalea guangxiensis sp. nov., isolated from sediment of the coastal wetland.</title>
        <authorList>
            <person name="Zheng S."/>
            <person name="Zhang D."/>
        </authorList>
    </citation>
    <scope>NUCLEOTIDE SEQUENCE [LARGE SCALE GENOMIC DNA]</scope>
    <source>
        <strain evidence="3 4">ZS-4</strain>
    </source>
</reference>
<keyword evidence="4" id="KW-1185">Reference proteome</keyword>
<evidence type="ECO:0000313" key="3">
    <source>
        <dbReference type="EMBL" id="TKB47373.1"/>
    </source>
</evidence>
<dbReference type="GO" id="GO:0004553">
    <property type="term" value="F:hydrolase activity, hydrolyzing O-glycosyl compounds"/>
    <property type="evidence" value="ECO:0007669"/>
    <property type="project" value="InterPro"/>
</dbReference>
<dbReference type="InterPro" id="IPR000757">
    <property type="entry name" value="Beta-glucanase-like"/>
</dbReference>
<protein>
    <submittedName>
        <fullName evidence="3">Glycoside hydrolase family 16 protein</fullName>
    </submittedName>
</protein>
<dbReference type="GO" id="GO:0005975">
    <property type="term" value="P:carbohydrate metabolic process"/>
    <property type="evidence" value="ECO:0007669"/>
    <property type="project" value="InterPro"/>
</dbReference>
<dbReference type="Proteomes" id="UP000307999">
    <property type="component" value="Unassembled WGS sequence"/>
</dbReference>
<proteinExistence type="inferred from homology"/>
<evidence type="ECO:0000256" key="1">
    <source>
        <dbReference type="ARBA" id="ARBA00006865"/>
    </source>
</evidence>
<dbReference type="Gene3D" id="2.60.120.200">
    <property type="match status" value="1"/>
</dbReference>
<sequence>MNASNLNYKDILTVPLITLTLAGCSSESGSDEPSVNTEAPIFPSQVTARSPHWQLLWQDEFDGAIIDSRNWQFEQNCWGGGNNEQQCYTNRAENAFVEAGFLHIVARKESFTGPAEKDDSDNYLTAGTKTLPFTSARLRSKGLQDWRYGRVEVRAKLPQGQGTWPAIWMLPTGNVYGSWAASGEIDIMEAVNLGTQSDAVWAKPGDLEKRIHGTLHYGGISPDNVYNGREFVLNNASPWETFHTYAIEWQEGEIRWYMDDVHYATQTRDSWYSQPSNENGDNTEAQGSAPFDQEFHLLLNLAIGGDWAANTNEKGIAEDLTEARLIVDFVRVYQCSVDKQSGRGCEAISEQAPIVTTPTS</sequence>
<accession>A0A4U1BA33</accession>
<dbReference type="PANTHER" id="PTHR10963">
    <property type="entry name" value="GLYCOSYL HYDROLASE-RELATED"/>
    <property type="match status" value="1"/>
</dbReference>
<dbReference type="PANTHER" id="PTHR10963:SF55">
    <property type="entry name" value="GLYCOSIDE HYDROLASE FAMILY 16 PROTEIN"/>
    <property type="match status" value="1"/>
</dbReference>
<dbReference type="InterPro" id="IPR050546">
    <property type="entry name" value="Glycosyl_Hydrlase_16"/>
</dbReference>
<feature type="domain" description="GH16" evidence="2">
    <location>
        <begin position="25"/>
        <end position="338"/>
    </location>
</feature>
<name>A0A4U1BA33_9GAMM</name>
<dbReference type="AlphaFoldDB" id="A0A4U1BA33"/>
<dbReference type="EMBL" id="SWDB01000003">
    <property type="protein sequence ID" value="TKB47373.1"/>
    <property type="molecule type" value="Genomic_DNA"/>
</dbReference>
<dbReference type="InterPro" id="IPR013320">
    <property type="entry name" value="ConA-like_dom_sf"/>
</dbReference>
<gene>
    <name evidence="3" type="ORF">E8M12_00870</name>
</gene>
<dbReference type="CDD" id="cd08023">
    <property type="entry name" value="GH16_laminarinase_like"/>
    <property type="match status" value="1"/>
</dbReference>